<accession>A0A7I7VVU1</accession>
<name>A0A7I7VVU1_9MYCO</name>
<sequence>MITVYINPISRSRVGRIAWSLFRHPVRSREFPAKQERLITADELVRYGV</sequence>
<dbReference type="Proteomes" id="UP000467201">
    <property type="component" value="Chromosome"/>
</dbReference>
<organism evidence="1 2">
    <name type="scientific">Mycolicibacterium doricum</name>
    <dbReference type="NCBI Taxonomy" id="126673"/>
    <lineage>
        <taxon>Bacteria</taxon>
        <taxon>Bacillati</taxon>
        <taxon>Actinomycetota</taxon>
        <taxon>Actinomycetes</taxon>
        <taxon>Mycobacteriales</taxon>
        <taxon>Mycobacteriaceae</taxon>
        <taxon>Mycolicibacterium</taxon>
    </lineage>
</organism>
<dbReference type="EMBL" id="AP022605">
    <property type="protein sequence ID" value="BBZ09426.1"/>
    <property type="molecule type" value="Genomic_DNA"/>
</dbReference>
<gene>
    <name evidence="1" type="ORF">MDOR_35950</name>
</gene>
<dbReference type="KEGG" id="mdr:MDOR_35950"/>
<evidence type="ECO:0000313" key="2">
    <source>
        <dbReference type="Proteomes" id="UP000467201"/>
    </source>
</evidence>
<proteinExistence type="predicted"/>
<evidence type="ECO:0000313" key="1">
    <source>
        <dbReference type="EMBL" id="BBZ09426.1"/>
    </source>
</evidence>
<reference evidence="1 2" key="1">
    <citation type="journal article" date="2019" name="Emerg. Microbes Infect.">
        <title>Comprehensive subspecies identification of 175 nontuberculous mycobacteria species based on 7547 genomic profiles.</title>
        <authorList>
            <person name="Matsumoto Y."/>
            <person name="Kinjo T."/>
            <person name="Motooka D."/>
            <person name="Nabeya D."/>
            <person name="Jung N."/>
            <person name="Uechi K."/>
            <person name="Horii T."/>
            <person name="Iida T."/>
            <person name="Fujita J."/>
            <person name="Nakamura S."/>
        </authorList>
    </citation>
    <scope>NUCLEOTIDE SEQUENCE [LARGE SCALE GENOMIC DNA]</scope>
    <source>
        <strain evidence="1 2">JCM 12405</strain>
    </source>
</reference>
<dbReference type="AlphaFoldDB" id="A0A7I7VVU1"/>
<protein>
    <submittedName>
        <fullName evidence="1">Uncharacterized protein</fullName>
    </submittedName>
</protein>
<dbReference type="RefSeq" id="WP_163784017.1">
    <property type="nucleotide sequence ID" value="NZ_AP022605.1"/>
</dbReference>